<proteinExistence type="predicted"/>
<accession>A0A1I3PQ24</accession>
<dbReference type="STRING" id="1121003.SAMN03080618_02393"/>
<organism evidence="1 2">
    <name type="scientific">Aquamicrobium aerolatum DSM 21857</name>
    <dbReference type="NCBI Taxonomy" id="1121003"/>
    <lineage>
        <taxon>Bacteria</taxon>
        <taxon>Pseudomonadati</taxon>
        <taxon>Pseudomonadota</taxon>
        <taxon>Alphaproteobacteria</taxon>
        <taxon>Hyphomicrobiales</taxon>
        <taxon>Phyllobacteriaceae</taxon>
        <taxon>Aerobium</taxon>
    </lineage>
</organism>
<dbReference type="EMBL" id="FORF01000013">
    <property type="protein sequence ID" value="SFJ23575.1"/>
    <property type="molecule type" value="Genomic_DNA"/>
</dbReference>
<dbReference type="Pfam" id="PF00300">
    <property type="entry name" value="His_Phos_1"/>
    <property type="match status" value="1"/>
</dbReference>
<sequence>MIVYYLTHPQVQMEPDRPVALWRLSEVGRARVHSVLGRKWVSDVQRIISSAETKAVETASIIGAHLGIAVEFHEDMGENDRSSTGFLEPKAFEAAADCFFGAPQTSWNGWERAVDAADRIEASVRAALAAPAGAGPVLLVGHGAVGTLLKCRIAGQEIDRRHDQPAGGGNLFAFDVAAERVLCDWTAMEQY</sequence>
<dbReference type="RefSeq" id="WP_091522584.1">
    <property type="nucleotide sequence ID" value="NZ_FORF01000013.1"/>
</dbReference>
<evidence type="ECO:0000313" key="1">
    <source>
        <dbReference type="EMBL" id="SFJ23575.1"/>
    </source>
</evidence>
<evidence type="ECO:0000313" key="2">
    <source>
        <dbReference type="Proteomes" id="UP000242763"/>
    </source>
</evidence>
<dbReference type="InterPro" id="IPR029033">
    <property type="entry name" value="His_PPase_superfam"/>
</dbReference>
<reference evidence="2" key="1">
    <citation type="submission" date="2016-10" db="EMBL/GenBank/DDBJ databases">
        <authorList>
            <person name="Varghese N."/>
            <person name="Submissions S."/>
        </authorList>
    </citation>
    <scope>NUCLEOTIDE SEQUENCE [LARGE SCALE GENOMIC DNA]</scope>
    <source>
        <strain evidence="2">DSM 21857</strain>
    </source>
</reference>
<name>A0A1I3PQ24_9HYPH</name>
<dbReference type="Proteomes" id="UP000242763">
    <property type="component" value="Unassembled WGS sequence"/>
</dbReference>
<gene>
    <name evidence="1" type="ORF">SAMN03080618_02393</name>
</gene>
<dbReference type="InterPro" id="IPR013078">
    <property type="entry name" value="His_Pase_superF_clade-1"/>
</dbReference>
<dbReference type="OrthoDB" id="34197at2"/>
<keyword evidence="2" id="KW-1185">Reference proteome</keyword>
<dbReference type="Gene3D" id="3.40.50.1240">
    <property type="entry name" value="Phosphoglycerate mutase-like"/>
    <property type="match status" value="1"/>
</dbReference>
<dbReference type="SUPFAM" id="SSF53254">
    <property type="entry name" value="Phosphoglycerate mutase-like"/>
    <property type="match status" value="1"/>
</dbReference>
<protein>
    <submittedName>
        <fullName evidence="1">Broad specificity phosphatase PhoE</fullName>
    </submittedName>
</protein>
<dbReference type="AlphaFoldDB" id="A0A1I3PQ24"/>